<evidence type="ECO:0000313" key="3">
    <source>
        <dbReference type="Proteomes" id="UP000619033"/>
    </source>
</evidence>
<name>A0A8J7STS0_9RHOB</name>
<evidence type="ECO:0000313" key="2">
    <source>
        <dbReference type="EMBL" id="MBL4927767.1"/>
    </source>
</evidence>
<dbReference type="RefSeq" id="WP_202658912.1">
    <property type="nucleotide sequence ID" value="NZ_JAESVP010000003.1"/>
</dbReference>
<organism evidence="2 3">
    <name type="scientific">Fuscibacter oryzae</name>
    <dbReference type="NCBI Taxonomy" id="2803939"/>
    <lineage>
        <taxon>Bacteria</taxon>
        <taxon>Pseudomonadati</taxon>
        <taxon>Pseudomonadota</taxon>
        <taxon>Alphaproteobacteria</taxon>
        <taxon>Rhodobacterales</taxon>
        <taxon>Paracoccaceae</taxon>
        <taxon>Fuscibacter</taxon>
    </lineage>
</organism>
<reference evidence="2" key="1">
    <citation type="submission" date="2021-01" db="EMBL/GenBank/DDBJ databases">
        <title>Genome seq and assembly of Tabrizicola sp. KVB23.</title>
        <authorList>
            <person name="Chhetri G."/>
        </authorList>
    </citation>
    <scope>NUCLEOTIDE SEQUENCE</scope>
    <source>
        <strain evidence="2">KVB23</strain>
    </source>
</reference>
<dbReference type="EMBL" id="JAESVP010000003">
    <property type="protein sequence ID" value="MBL4927767.1"/>
    <property type="molecule type" value="Genomic_DNA"/>
</dbReference>
<comment type="caution">
    <text evidence="2">The sequence shown here is derived from an EMBL/GenBank/DDBJ whole genome shotgun (WGS) entry which is preliminary data.</text>
</comment>
<protein>
    <submittedName>
        <fullName evidence="2">Uncharacterized protein</fullName>
    </submittedName>
</protein>
<dbReference type="Proteomes" id="UP000619033">
    <property type="component" value="Unassembled WGS sequence"/>
</dbReference>
<evidence type="ECO:0000256" key="1">
    <source>
        <dbReference type="SAM" id="MobiDB-lite"/>
    </source>
</evidence>
<dbReference type="AlphaFoldDB" id="A0A8J7STS0"/>
<accession>A0A8J7STS0</accession>
<sequence length="155" mass="16836">MIVDTVEKRQRINYRANYIAIDDVKACLQAGGFQIAAEERLPNGTGTKISVGNGAIVNVYDTGKVVVQGKNQDPMKECLGVQPAAVAVAGLDERRIADLLGQKTLSMARHYSRSANLATKNRETIATLETENARRARSVKPSAKSVKPKPKEKSE</sequence>
<feature type="region of interest" description="Disordered" evidence="1">
    <location>
        <begin position="129"/>
        <end position="155"/>
    </location>
</feature>
<gene>
    <name evidence="2" type="ORF">JI744_06585</name>
</gene>
<keyword evidence="3" id="KW-1185">Reference proteome</keyword>
<proteinExistence type="predicted"/>